<dbReference type="GO" id="GO:0006325">
    <property type="term" value="P:chromatin organization"/>
    <property type="evidence" value="ECO:0007669"/>
    <property type="project" value="UniProtKB-KW"/>
</dbReference>
<keyword evidence="21" id="KW-1185">Reference proteome</keyword>
<evidence type="ECO:0000256" key="6">
    <source>
        <dbReference type="ARBA" id="ARBA00022737"/>
    </source>
</evidence>
<gene>
    <name evidence="20" type="primary">ZNF518A</name>
</gene>
<keyword evidence="14" id="KW-0539">Nucleus</keyword>
<comment type="similarity">
    <text evidence="2">Belongs to the krueppel C2H2-type zinc-finger protein family.</text>
</comment>
<evidence type="ECO:0000256" key="15">
    <source>
        <dbReference type="ARBA" id="ARBA00054986"/>
    </source>
</evidence>
<evidence type="ECO:0000256" key="13">
    <source>
        <dbReference type="ARBA" id="ARBA00023163"/>
    </source>
</evidence>
<reference evidence="20" key="1">
    <citation type="submission" date="2025-08" db="UniProtKB">
        <authorList>
            <consortium name="Ensembl"/>
        </authorList>
    </citation>
    <scope>IDENTIFICATION</scope>
</reference>
<keyword evidence="9" id="KW-0832">Ubl conjugation</keyword>
<keyword evidence="7 17" id="KW-0863">Zinc-finger</keyword>
<evidence type="ECO:0000259" key="19">
    <source>
        <dbReference type="PROSITE" id="PS50157"/>
    </source>
</evidence>
<evidence type="ECO:0000313" key="20">
    <source>
        <dbReference type="Ensembl" id="ENSANAP00000040973.1"/>
    </source>
</evidence>
<comment type="subcellular location">
    <subcellularLocation>
        <location evidence="1">Nucleus</location>
    </subcellularLocation>
</comment>
<dbReference type="PANTHER" id="PTHR24403">
    <property type="entry name" value="ZINC FINGER PROTEIN"/>
    <property type="match status" value="1"/>
</dbReference>
<sequence>MPSEQKQLFCDEKQTTLKKDYNVKNEIVDRSVPKPKISESIHYELKNVKIHLPKINIPNEVLLKDEVDKYRKLFQSKQQTARKSISIKTISCVEECTLLHKSERAEEEGINMSAKILNFSCLKCRDNTRYSPNDLQKHFQMWHHGELPSYPCEMCSFSANDFQVFKQHRRTHRSTLVKCDICNNESVYTLLNLTKHFTSTHCVNGNFQCEKCKFSTQDVGTFVQHIHRHNEIHYKCGKCHHVCFTKGELEKHLHVHSGTFPFTCQYCSYGATRREHLVRHVVTLHKEHLYAKEKLEKDKYDKRMAKTSAGLKLILKRYKIGASRKTFWKRKKINSGIDRSVEKNTQVLKKMNKTQIKSEDQSHLVQEHLSEEKDETLHCESNNKVTESESEKPTLLSTGQGKATSEKEMTLISQRNNMLQTMDYEKSVSSLPTTSELVTASVNLTTKFETRDNVDFWGNHLTHNHPELLGTTIKSPDKVNCVTKPNAYNSGDMHNYCINYGSSELTVESSNQGSLPFHNYSKVNNSNKRRRFSGTAVYENPQRESSSSKTVVQQPISESFLSLVRKESSKPDSLLASISLLNDKDGTLKAKSEIEEQYVLEKGQNIDGQNMYSNENQNLECTTEKSKWDNFSNVDSPMMPRITSVFSLQSQQASEFLPPEVNQLLQDVLKIKPDVKQDSNNTPDKDLPLHCGQSFQKHEGESKIVEPSKDCKVQGIFPVPPGNVGINVPANDLNLKFGKEKQMPSMPQDVRDSEKIPRISGFGTLLKTQSDAIITQQLVKDKLRATTQNLGSFYMQSPLVNSEQKRTIVVQTSKGLFVPVNITNNPGLPVVPGNALPFVNSQGIPASLVVNKKPGMILTFNNGKLEGVSTVKTEGAQAHGTMTKEPCKTPILKVEPNNNCLTPALCSSIGSCLSMKSNSENTLPLKGPYILKPTSSVKAVFIPNMLSEQQNTKLNISDSVKQHKEIFPKPPLYTLLPDGKQAVFLKCVMPNKTELLKPKLVQNSTYQNIQPKKPEGTPQRILLKIFNPVLNVTAANNPSVSNSASSLQKDNVPSNHIIGGEQKEPESSRDALPFLLDDLMPANEIVITSSATCPESSEEPICVSDYSEARVLRCRTNYTTERNFNRKKTSKKIFSKTKTRGSEDSETAFVSRNRNCKRKCRDSYQEPPRRKATLHRKCKEKSKPEDVHETFGFSKPRLSKESVRTLRLFPFSSKQLVKCPRRNQPVVVLNHPDADAPEVVSVMKTIAKFNGHVLKVSLSKRTINALLKPVCYNPPKTTYDDFSKRHKTLKPVSSVKERFVLKLTLKKTSKNNYQIVKTTSENILKAKFNCWFCGRIFDNQDTWAGHGQRHLMEATRDWNMLE</sequence>
<keyword evidence="3" id="KW-1017">Isopeptide bond</keyword>
<dbReference type="Gene3D" id="3.30.160.60">
    <property type="entry name" value="Classic Zinc Finger"/>
    <property type="match status" value="2"/>
</dbReference>
<dbReference type="InterPro" id="IPR036236">
    <property type="entry name" value="Znf_C2H2_sf"/>
</dbReference>
<feature type="region of interest" description="Disordered" evidence="18">
    <location>
        <begin position="367"/>
        <end position="406"/>
    </location>
</feature>
<dbReference type="PROSITE" id="PS00028">
    <property type="entry name" value="ZINC_FINGER_C2H2_1"/>
    <property type="match status" value="2"/>
</dbReference>
<keyword evidence="12" id="KW-0238">DNA-binding</keyword>
<dbReference type="STRING" id="37293.ENSANAP00000040973"/>
<evidence type="ECO:0000256" key="9">
    <source>
        <dbReference type="ARBA" id="ARBA00022843"/>
    </source>
</evidence>
<proteinExistence type="inferred from homology"/>
<keyword evidence="8" id="KW-0862">Zinc</keyword>
<protein>
    <recommendedName>
        <fullName evidence="16">Zinc finger protein 518A</fullName>
    </recommendedName>
</protein>
<dbReference type="InterPro" id="IPR013087">
    <property type="entry name" value="Znf_C2H2_type"/>
</dbReference>
<feature type="domain" description="C2H2-type" evidence="19">
    <location>
        <begin position="1328"/>
        <end position="1355"/>
    </location>
</feature>
<evidence type="ECO:0000256" key="11">
    <source>
        <dbReference type="ARBA" id="ARBA00023015"/>
    </source>
</evidence>
<dbReference type="FunFam" id="3.30.160.60:FF:002749">
    <property type="entry name" value="Zinc finger protein 518A"/>
    <property type="match status" value="1"/>
</dbReference>
<keyword evidence="13" id="KW-0804">Transcription</keyword>
<feature type="region of interest" description="Disordered" evidence="18">
    <location>
        <begin position="1160"/>
        <end position="1181"/>
    </location>
</feature>
<evidence type="ECO:0000256" key="10">
    <source>
        <dbReference type="ARBA" id="ARBA00022853"/>
    </source>
</evidence>
<dbReference type="SUPFAM" id="SSF57667">
    <property type="entry name" value="beta-beta-alpha zinc fingers"/>
    <property type="match status" value="1"/>
</dbReference>
<evidence type="ECO:0000256" key="12">
    <source>
        <dbReference type="ARBA" id="ARBA00023125"/>
    </source>
</evidence>
<keyword evidence="6" id="KW-0677">Repeat</keyword>
<keyword evidence="5" id="KW-0479">Metal-binding</keyword>
<evidence type="ECO:0000256" key="4">
    <source>
        <dbReference type="ARBA" id="ARBA00022553"/>
    </source>
</evidence>
<evidence type="ECO:0000256" key="5">
    <source>
        <dbReference type="ARBA" id="ARBA00022723"/>
    </source>
</evidence>
<evidence type="ECO:0000256" key="1">
    <source>
        <dbReference type="ARBA" id="ARBA00004123"/>
    </source>
</evidence>
<dbReference type="GO" id="GO:0003677">
    <property type="term" value="F:DNA binding"/>
    <property type="evidence" value="ECO:0007669"/>
    <property type="project" value="UniProtKB-KW"/>
</dbReference>
<name>A0A2K5F655_AOTNA</name>
<accession>A0A2K5F655</accession>
<evidence type="ECO:0000313" key="21">
    <source>
        <dbReference type="Proteomes" id="UP000233020"/>
    </source>
</evidence>
<dbReference type="SMART" id="SM00355">
    <property type="entry name" value="ZnF_C2H2"/>
    <property type="match status" value="7"/>
</dbReference>
<feature type="compositionally biased region" description="Basic residues" evidence="18">
    <location>
        <begin position="1170"/>
        <end position="1180"/>
    </location>
</feature>
<dbReference type="GO" id="GO:0008270">
    <property type="term" value="F:zinc ion binding"/>
    <property type="evidence" value="ECO:0007669"/>
    <property type="project" value="UniProtKB-KW"/>
</dbReference>
<evidence type="ECO:0000256" key="7">
    <source>
        <dbReference type="ARBA" id="ARBA00022771"/>
    </source>
</evidence>
<evidence type="ECO:0000256" key="18">
    <source>
        <dbReference type="SAM" id="MobiDB-lite"/>
    </source>
</evidence>
<evidence type="ECO:0000256" key="16">
    <source>
        <dbReference type="ARBA" id="ARBA00069539"/>
    </source>
</evidence>
<dbReference type="Ensembl" id="ENSANAT00000059085.1">
    <property type="protein sequence ID" value="ENSANAP00000040973.1"/>
    <property type="gene ID" value="ENSANAG00000037819.1"/>
</dbReference>
<comment type="function">
    <text evidence="15">Through its association with the EHMT1-EHMT2/G9A and PRC2/EED-EZH2 histone methyltransferase complexes may function in gene silencing, regulating repressive post-translational methylation of histone tails at promoters of target genes.</text>
</comment>
<dbReference type="PANTHER" id="PTHR24403:SF81">
    <property type="entry name" value="ZINC FINGER PROTEIN 518A"/>
    <property type="match status" value="1"/>
</dbReference>
<keyword evidence="10" id="KW-0156">Chromatin regulator</keyword>
<evidence type="ECO:0000256" key="17">
    <source>
        <dbReference type="PROSITE-ProRule" id="PRU00042"/>
    </source>
</evidence>
<evidence type="ECO:0000256" key="14">
    <source>
        <dbReference type="ARBA" id="ARBA00023242"/>
    </source>
</evidence>
<dbReference type="GO" id="GO:0045944">
    <property type="term" value="P:positive regulation of transcription by RNA polymerase II"/>
    <property type="evidence" value="ECO:0007669"/>
    <property type="project" value="TreeGrafter"/>
</dbReference>
<feature type="domain" description="C2H2-type" evidence="19">
    <location>
        <begin position="234"/>
        <end position="261"/>
    </location>
</feature>
<feature type="compositionally biased region" description="Basic and acidic residues" evidence="18">
    <location>
        <begin position="367"/>
        <end position="378"/>
    </location>
</feature>
<organism evidence="20 21">
    <name type="scientific">Aotus nancymaae</name>
    <name type="common">Ma's night monkey</name>
    <dbReference type="NCBI Taxonomy" id="37293"/>
    <lineage>
        <taxon>Eukaryota</taxon>
        <taxon>Metazoa</taxon>
        <taxon>Chordata</taxon>
        <taxon>Craniata</taxon>
        <taxon>Vertebrata</taxon>
        <taxon>Euteleostomi</taxon>
        <taxon>Mammalia</taxon>
        <taxon>Eutheria</taxon>
        <taxon>Euarchontoglires</taxon>
        <taxon>Primates</taxon>
        <taxon>Haplorrhini</taxon>
        <taxon>Platyrrhini</taxon>
        <taxon>Aotidae</taxon>
        <taxon>Aotus</taxon>
    </lineage>
</organism>
<dbReference type="InterPro" id="IPR050688">
    <property type="entry name" value="Zinc_finger/UBP_domain"/>
</dbReference>
<keyword evidence="4" id="KW-0597">Phosphoprotein</keyword>
<dbReference type="OMA" id="SCVEECM"/>
<dbReference type="FunFam" id="3.30.160.60:FF:001423">
    <property type="entry name" value="Zinc finger protein 518A"/>
    <property type="match status" value="1"/>
</dbReference>
<evidence type="ECO:0000256" key="2">
    <source>
        <dbReference type="ARBA" id="ARBA00006991"/>
    </source>
</evidence>
<dbReference type="Proteomes" id="UP000233020">
    <property type="component" value="Unplaced"/>
</dbReference>
<dbReference type="GeneTree" id="ENSGT00940000162006"/>
<dbReference type="PROSITE" id="PS50157">
    <property type="entry name" value="ZINC_FINGER_C2H2_2"/>
    <property type="match status" value="2"/>
</dbReference>
<evidence type="ECO:0000256" key="3">
    <source>
        <dbReference type="ARBA" id="ARBA00022499"/>
    </source>
</evidence>
<keyword evidence="11" id="KW-0805">Transcription regulation</keyword>
<dbReference type="GO" id="GO:0005634">
    <property type="term" value="C:nucleus"/>
    <property type="evidence" value="ECO:0007669"/>
    <property type="project" value="UniProtKB-SubCell"/>
</dbReference>
<evidence type="ECO:0000256" key="8">
    <source>
        <dbReference type="ARBA" id="ARBA00022833"/>
    </source>
</evidence>
<reference evidence="20" key="2">
    <citation type="submission" date="2025-09" db="UniProtKB">
        <authorList>
            <consortium name="Ensembl"/>
        </authorList>
    </citation>
    <scope>IDENTIFICATION</scope>
</reference>